<feature type="non-terminal residue" evidence="1">
    <location>
        <position position="1"/>
    </location>
</feature>
<reference evidence="2" key="2">
    <citation type="submission" date="2024-04" db="EMBL/GenBank/DDBJ databases">
        <authorList>
            <person name="Chen Y."/>
            <person name="Shah S."/>
            <person name="Dougan E. K."/>
            <person name="Thang M."/>
            <person name="Chan C."/>
        </authorList>
    </citation>
    <scope>NUCLEOTIDE SEQUENCE [LARGE SCALE GENOMIC DNA]</scope>
</reference>
<evidence type="ECO:0000313" key="1">
    <source>
        <dbReference type="EMBL" id="CAI4013134.1"/>
    </source>
</evidence>
<reference evidence="1" key="1">
    <citation type="submission" date="2022-10" db="EMBL/GenBank/DDBJ databases">
        <authorList>
            <person name="Chen Y."/>
            <person name="Dougan E. K."/>
            <person name="Chan C."/>
            <person name="Rhodes N."/>
            <person name="Thang M."/>
        </authorList>
    </citation>
    <scope>NUCLEOTIDE SEQUENCE</scope>
</reference>
<protein>
    <submittedName>
        <fullName evidence="1">Uncharacterized protein</fullName>
    </submittedName>
</protein>
<dbReference type="EMBL" id="CAMXCT010005728">
    <property type="protein sequence ID" value="CAI4013134.1"/>
    <property type="molecule type" value="Genomic_DNA"/>
</dbReference>
<organism evidence="1">
    <name type="scientific">Cladocopium goreaui</name>
    <dbReference type="NCBI Taxonomy" id="2562237"/>
    <lineage>
        <taxon>Eukaryota</taxon>
        <taxon>Sar</taxon>
        <taxon>Alveolata</taxon>
        <taxon>Dinophyceae</taxon>
        <taxon>Suessiales</taxon>
        <taxon>Symbiodiniaceae</taxon>
        <taxon>Cladocopium</taxon>
    </lineage>
</organism>
<sequence>MDAAGSGRTGQDLDEGELERIRQRILREAEENFKLEIRKLRGEVIEQLVELLQLHFGGLVMAWQRCQLLDKEIAVVLWSMGGLPGAGAQGGFGESLKSQELPAMPAPGVEGASLAFGDWLALASPQMSDIGAISRDWWIYVLQQVEEHYERWLVSGPVDRLRLRPG</sequence>
<proteinExistence type="predicted"/>
<dbReference type="EMBL" id="CAMXCT020005728">
    <property type="protein sequence ID" value="CAL1166509.1"/>
    <property type="molecule type" value="Genomic_DNA"/>
</dbReference>
<dbReference type="AlphaFoldDB" id="A0A9P1DML8"/>
<evidence type="ECO:0000313" key="2">
    <source>
        <dbReference type="EMBL" id="CAL1166509.1"/>
    </source>
</evidence>
<gene>
    <name evidence="1" type="ORF">C1SCF055_LOCUS38130</name>
</gene>
<comment type="caution">
    <text evidence="1">The sequence shown here is derived from an EMBL/GenBank/DDBJ whole genome shotgun (WGS) entry which is preliminary data.</text>
</comment>
<accession>A0A9P1DML8</accession>
<name>A0A9P1DML8_9DINO</name>